<dbReference type="AlphaFoldDB" id="A0A699SYB1"/>
<organism evidence="1">
    <name type="scientific">Tanacetum cinerariifolium</name>
    <name type="common">Dalmatian daisy</name>
    <name type="synonym">Chrysanthemum cinerariifolium</name>
    <dbReference type="NCBI Taxonomy" id="118510"/>
    <lineage>
        <taxon>Eukaryota</taxon>
        <taxon>Viridiplantae</taxon>
        <taxon>Streptophyta</taxon>
        <taxon>Embryophyta</taxon>
        <taxon>Tracheophyta</taxon>
        <taxon>Spermatophyta</taxon>
        <taxon>Magnoliopsida</taxon>
        <taxon>eudicotyledons</taxon>
        <taxon>Gunneridae</taxon>
        <taxon>Pentapetalae</taxon>
        <taxon>asterids</taxon>
        <taxon>campanulids</taxon>
        <taxon>Asterales</taxon>
        <taxon>Asteraceae</taxon>
        <taxon>Asteroideae</taxon>
        <taxon>Anthemideae</taxon>
        <taxon>Anthemidinae</taxon>
        <taxon>Tanacetum</taxon>
    </lineage>
</organism>
<dbReference type="EMBL" id="BKCJ011198753">
    <property type="protein sequence ID" value="GFD02540.1"/>
    <property type="molecule type" value="Genomic_DNA"/>
</dbReference>
<reference evidence="1" key="1">
    <citation type="journal article" date="2019" name="Sci. Rep.">
        <title>Draft genome of Tanacetum cinerariifolium, the natural source of mosquito coil.</title>
        <authorList>
            <person name="Yamashiro T."/>
            <person name="Shiraishi A."/>
            <person name="Satake H."/>
            <person name="Nakayama K."/>
        </authorList>
    </citation>
    <scope>NUCLEOTIDE SEQUENCE</scope>
</reference>
<sequence length="130" mass="13917">RQRWLGRRLFYGAHAGGGIFFLHWPHCGQHFGLGRAGRANYARRRYARLFDGVCTAVHAVCHLPSLAQKPAPLGRLAQYRESSAGLCGADAGPQVLEHGRLGLPLGHPDPRCVFGALDSVIGTAGLVPVG</sequence>
<accession>A0A699SYB1</accession>
<name>A0A699SYB1_TANCI</name>
<feature type="non-terminal residue" evidence="1">
    <location>
        <position position="1"/>
    </location>
</feature>
<gene>
    <name evidence="1" type="ORF">Tci_874509</name>
</gene>
<comment type="caution">
    <text evidence="1">The sequence shown here is derived from an EMBL/GenBank/DDBJ whole genome shotgun (WGS) entry which is preliminary data.</text>
</comment>
<evidence type="ECO:0000313" key="1">
    <source>
        <dbReference type="EMBL" id="GFD02540.1"/>
    </source>
</evidence>
<proteinExistence type="predicted"/>
<protein>
    <submittedName>
        <fullName evidence="1">Uncharacterized protein</fullName>
    </submittedName>
</protein>